<evidence type="ECO:0000313" key="3">
    <source>
        <dbReference type="Proteomes" id="UP000315349"/>
    </source>
</evidence>
<organism evidence="2 3">
    <name type="scientific">Planctopirus ephydatiae</name>
    <dbReference type="NCBI Taxonomy" id="2528019"/>
    <lineage>
        <taxon>Bacteria</taxon>
        <taxon>Pseudomonadati</taxon>
        <taxon>Planctomycetota</taxon>
        <taxon>Planctomycetia</taxon>
        <taxon>Planctomycetales</taxon>
        <taxon>Planctomycetaceae</taxon>
        <taxon>Planctopirus</taxon>
    </lineage>
</organism>
<reference evidence="2 3" key="1">
    <citation type="submission" date="2019-02" db="EMBL/GenBank/DDBJ databases">
        <title>Deep-cultivation of Planctomycetes and their phenomic and genomic characterization uncovers novel biology.</title>
        <authorList>
            <person name="Wiegand S."/>
            <person name="Jogler M."/>
            <person name="Boedeker C."/>
            <person name="Pinto D."/>
            <person name="Vollmers J."/>
            <person name="Rivas-Marin E."/>
            <person name="Kohn T."/>
            <person name="Peeters S.H."/>
            <person name="Heuer A."/>
            <person name="Rast P."/>
            <person name="Oberbeckmann S."/>
            <person name="Bunk B."/>
            <person name="Jeske O."/>
            <person name="Meyerdierks A."/>
            <person name="Storesund J.E."/>
            <person name="Kallscheuer N."/>
            <person name="Luecker S."/>
            <person name="Lage O.M."/>
            <person name="Pohl T."/>
            <person name="Merkel B.J."/>
            <person name="Hornburger P."/>
            <person name="Mueller R.-W."/>
            <person name="Bruemmer F."/>
            <person name="Labrenz M."/>
            <person name="Spormann A.M."/>
            <person name="Op den Camp H."/>
            <person name="Overmann J."/>
            <person name="Amann R."/>
            <person name="Jetten M.S.M."/>
            <person name="Mascher T."/>
            <person name="Medema M.H."/>
            <person name="Devos D.P."/>
            <person name="Kaster A.-K."/>
            <person name="Ovreas L."/>
            <person name="Rohde M."/>
            <person name="Galperin M.Y."/>
            <person name="Jogler C."/>
        </authorList>
    </citation>
    <scope>NUCLEOTIDE SEQUENCE [LARGE SCALE GENOMIC DNA]</scope>
    <source>
        <strain evidence="2 3">Spb1</strain>
    </source>
</reference>
<gene>
    <name evidence="2" type="ORF">Spb1_33710</name>
</gene>
<accession>A0A518GS53</accession>
<dbReference type="Proteomes" id="UP000315349">
    <property type="component" value="Chromosome"/>
</dbReference>
<feature type="region of interest" description="Disordered" evidence="1">
    <location>
        <begin position="1"/>
        <end position="23"/>
    </location>
</feature>
<dbReference type="AlphaFoldDB" id="A0A518GS53"/>
<evidence type="ECO:0000313" key="2">
    <source>
        <dbReference type="EMBL" id="QDV31427.1"/>
    </source>
</evidence>
<dbReference type="KEGG" id="peh:Spb1_33710"/>
<proteinExistence type="predicted"/>
<dbReference type="EMBL" id="CP036299">
    <property type="protein sequence ID" value="QDV31427.1"/>
    <property type="molecule type" value="Genomic_DNA"/>
</dbReference>
<sequence>MLKGLQVENHWDDQRARAQKSATATSIQVLLDDVARFI</sequence>
<protein>
    <submittedName>
        <fullName evidence="2">Uncharacterized protein</fullName>
    </submittedName>
</protein>
<keyword evidence="3" id="KW-1185">Reference proteome</keyword>
<name>A0A518GS53_9PLAN</name>
<evidence type="ECO:0000256" key="1">
    <source>
        <dbReference type="SAM" id="MobiDB-lite"/>
    </source>
</evidence>